<proteinExistence type="inferred from homology"/>
<dbReference type="Gene3D" id="3.40.50.1010">
    <property type="entry name" value="5'-nuclease"/>
    <property type="match status" value="1"/>
</dbReference>
<evidence type="ECO:0000256" key="3">
    <source>
        <dbReference type="ARBA" id="ARBA00022759"/>
    </source>
</evidence>
<dbReference type="InterPro" id="IPR029060">
    <property type="entry name" value="PIN-like_dom_sf"/>
</dbReference>
<dbReference type="PANTHER" id="PTHR42646">
    <property type="entry name" value="FLAP ENDONUCLEASE XNI"/>
    <property type="match status" value="1"/>
</dbReference>
<dbReference type="FunFam" id="1.10.150.20:FF:000003">
    <property type="entry name" value="DNA polymerase I"/>
    <property type="match status" value="1"/>
</dbReference>
<dbReference type="InterPro" id="IPR038969">
    <property type="entry name" value="FEN"/>
</dbReference>
<evidence type="ECO:0000256" key="7">
    <source>
        <dbReference type="ARBA" id="ARBA00023125"/>
    </source>
</evidence>
<feature type="binding site" evidence="8">
    <location>
        <position position="189"/>
    </location>
    <ligand>
        <name>K(+)</name>
        <dbReference type="ChEBI" id="CHEBI:29103"/>
    </ligand>
</feature>
<evidence type="ECO:0000256" key="2">
    <source>
        <dbReference type="ARBA" id="ARBA00022723"/>
    </source>
</evidence>
<evidence type="ECO:0000256" key="6">
    <source>
        <dbReference type="ARBA" id="ARBA00022958"/>
    </source>
</evidence>
<dbReference type="SUPFAM" id="SSF47807">
    <property type="entry name" value="5' to 3' exonuclease, C-terminal subdomain"/>
    <property type="match status" value="1"/>
</dbReference>
<evidence type="ECO:0000256" key="1">
    <source>
        <dbReference type="ARBA" id="ARBA00022722"/>
    </source>
</evidence>
<dbReference type="AlphaFoldDB" id="A0A5J6WZ84"/>
<dbReference type="SUPFAM" id="SSF88723">
    <property type="entry name" value="PIN domain-like"/>
    <property type="match status" value="1"/>
</dbReference>
<keyword evidence="3 8" id="KW-0255">Endonuclease</keyword>
<keyword evidence="7 8" id="KW-0238">DNA-binding</keyword>
<comment type="cofactor">
    <cofactor evidence="8">
        <name>K(+)</name>
        <dbReference type="ChEBI" id="CHEBI:29103"/>
    </cofactor>
    <text evidence="8">Binds 1 K(+) per subunit. The potassium ion strongly increases the affinity for DNA.</text>
</comment>
<dbReference type="SMART" id="SM00475">
    <property type="entry name" value="53EXOc"/>
    <property type="match status" value="1"/>
</dbReference>
<dbReference type="PANTHER" id="PTHR42646:SF2">
    <property type="entry name" value="5'-3' EXONUCLEASE FAMILY PROTEIN"/>
    <property type="match status" value="1"/>
</dbReference>
<dbReference type="KEGG" id="asim:FE240_12305"/>
<dbReference type="GO" id="GO:0030955">
    <property type="term" value="F:potassium ion binding"/>
    <property type="evidence" value="ECO:0007669"/>
    <property type="project" value="UniProtKB-UniRule"/>
</dbReference>
<feature type="region of interest" description="Interaction with DNA" evidence="8">
    <location>
        <begin position="191"/>
        <end position="196"/>
    </location>
</feature>
<dbReference type="Pfam" id="PF02739">
    <property type="entry name" value="5_3_exonuc_N"/>
    <property type="match status" value="1"/>
</dbReference>
<keyword evidence="5 8" id="KW-0460">Magnesium</keyword>
<evidence type="ECO:0000256" key="4">
    <source>
        <dbReference type="ARBA" id="ARBA00022801"/>
    </source>
</evidence>
<feature type="binding site" evidence="8">
    <location>
        <position position="111"/>
    </location>
    <ligand>
        <name>Mg(2+)</name>
        <dbReference type="ChEBI" id="CHEBI:18420"/>
    </ligand>
</feature>
<keyword evidence="2 8" id="KW-0479">Metal-binding</keyword>
<dbReference type="NCBIfam" id="NF007017">
    <property type="entry name" value="PRK09482.1"/>
    <property type="match status" value="1"/>
</dbReference>
<evidence type="ECO:0000259" key="9">
    <source>
        <dbReference type="SMART" id="SM00475"/>
    </source>
</evidence>
<keyword evidence="6 8" id="KW-0630">Potassium</keyword>
<evidence type="ECO:0000313" key="10">
    <source>
        <dbReference type="EMBL" id="QFI55397.1"/>
    </source>
</evidence>
<gene>
    <name evidence="8 10" type="primary">xni</name>
    <name evidence="8" type="synonym">ygdG</name>
    <name evidence="10" type="ORF">FE240_12305</name>
</gene>
<keyword evidence="1 8" id="KW-0540">Nuclease</keyword>
<dbReference type="GO" id="GO:0033567">
    <property type="term" value="P:DNA replication, Okazaki fragment processing"/>
    <property type="evidence" value="ECO:0007669"/>
    <property type="project" value="UniProtKB-UniRule"/>
</dbReference>
<keyword evidence="11" id="KW-1185">Reference proteome</keyword>
<feature type="domain" description="5'-3' exonuclease" evidence="9">
    <location>
        <begin position="2"/>
        <end position="255"/>
    </location>
</feature>
<dbReference type="InterPro" id="IPR020045">
    <property type="entry name" value="DNA_polI_H3TH"/>
</dbReference>
<dbReference type="InterPro" id="IPR008918">
    <property type="entry name" value="HhH2"/>
</dbReference>
<dbReference type="GO" id="GO:0000287">
    <property type="term" value="F:magnesium ion binding"/>
    <property type="evidence" value="ECO:0007669"/>
    <property type="project" value="UniProtKB-UniRule"/>
</dbReference>
<comment type="cofactor">
    <cofactor evidence="8">
        <name>Mg(2+)</name>
        <dbReference type="ChEBI" id="CHEBI:18420"/>
    </cofactor>
    <text evidence="8">Binds 2 Mg(2+) per subunit. Only one magnesium ion has a direct interaction with the protein, the other interactions are indirect.</text>
</comment>
<name>A0A5J6WZ84_9GAMM</name>
<organism evidence="10 11">
    <name type="scientific">Aeromonas simiae</name>
    <dbReference type="NCBI Taxonomy" id="218936"/>
    <lineage>
        <taxon>Bacteria</taxon>
        <taxon>Pseudomonadati</taxon>
        <taxon>Pseudomonadota</taxon>
        <taxon>Gammaproteobacteria</taxon>
        <taxon>Aeromonadales</taxon>
        <taxon>Aeromonadaceae</taxon>
        <taxon>Aeromonas</taxon>
    </lineage>
</organism>
<dbReference type="GO" id="GO:0017108">
    <property type="term" value="F:5'-flap endonuclease activity"/>
    <property type="evidence" value="ECO:0007669"/>
    <property type="project" value="UniProtKB-UniRule"/>
</dbReference>
<dbReference type="EC" id="3.1.-.-" evidence="8"/>
<dbReference type="InterPro" id="IPR020046">
    <property type="entry name" value="5-3_exonucl_a-hlix_arch_N"/>
</dbReference>
<dbReference type="SMART" id="SM00279">
    <property type="entry name" value="HhH2"/>
    <property type="match status" value="1"/>
</dbReference>
<dbReference type="HAMAP" id="MF_01192">
    <property type="entry name" value="Xni"/>
    <property type="match status" value="1"/>
</dbReference>
<feature type="binding site" evidence="8">
    <location>
        <position position="192"/>
    </location>
    <ligand>
        <name>K(+)</name>
        <dbReference type="ChEBI" id="CHEBI:29103"/>
    </ligand>
</feature>
<comment type="caution">
    <text evidence="8">Lacks conserved residue(s) required for the propagation of feature annotation.</text>
</comment>
<accession>A0A5J6WZ84</accession>
<dbReference type="Pfam" id="PF01367">
    <property type="entry name" value="5_3_exonuc"/>
    <property type="match status" value="1"/>
</dbReference>
<dbReference type="InterPro" id="IPR002421">
    <property type="entry name" value="5-3_exonuclease"/>
</dbReference>
<dbReference type="Proteomes" id="UP000594034">
    <property type="component" value="Chromosome"/>
</dbReference>
<protein>
    <recommendedName>
        <fullName evidence="8">Flap endonuclease Xni</fullName>
        <shortName evidence="8">FEN</shortName>
        <ecNumber evidence="8">3.1.-.-</ecNumber>
    </recommendedName>
</protein>
<evidence type="ECO:0000256" key="8">
    <source>
        <dbReference type="HAMAP-Rule" id="MF_01192"/>
    </source>
</evidence>
<dbReference type="InterPro" id="IPR022895">
    <property type="entry name" value="Xni"/>
</dbReference>
<dbReference type="CDD" id="cd09898">
    <property type="entry name" value="H3TH_53EXO"/>
    <property type="match status" value="1"/>
</dbReference>
<dbReference type="Gene3D" id="1.10.150.20">
    <property type="entry name" value="5' to 3' exonuclease, C-terminal subdomain"/>
    <property type="match status" value="1"/>
</dbReference>
<sequence>MSHLLIIDALNLIRRIHAVQAGQSLTPEQALIATRATLINTTHKLLAQAAPTHAIAVFDAEVRGWRKVRFPAYKEGRTPMPTELRTGLETLQDAFWELAIDSLLSQTDEADDLIATLARKVAHHGQAVTIISTDKGFCQLLCPEIRIRDYFNKRWLDLPFVQSQFGVTSAQLVDYWALTGVSGSGIKGVPGIGPKSAAALLQAHGSLEAILSIESDDKAVKRVHAHADEARLACELVRLRDDIELGFNLRDLRLPLPGEKSE</sequence>
<dbReference type="CDD" id="cd09859">
    <property type="entry name" value="PIN_53EXO"/>
    <property type="match status" value="1"/>
</dbReference>
<dbReference type="GO" id="GO:0008409">
    <property type="term" value="F:5'-3' exonuclease activity"/>
    <property type="evidence" value="ECO:0007669"/>
    <property type="project" value="InterPro"/>
</dbReference>
<dbReference type="RefSeq" id="WP_193001300.1">
    <property type="nucleotide sequence ID" value="NZ_CP040449.1"/>
</dbReference>
<reference evidence="10 11" key="1">
    <citation type="submission" date="2019-05" db="EMBL/GenBank/DDBJ databases">
        <title>OXA-830, a novel chromosomally encoded expanded-spectrum class D beta-lactamase in Aeromonas simiae.</title>
        <authorList>
            <person name="Zhou W."/>
            <person name="Chen Q."/>
        </authorList>
    </citation>
    <scope>NUCLEOTIDE SEQUENCE [LARGE SCALE GENOMIC DNA]</scope>
    <source>
        <strain evidence="10 11">A6</strain>
    </source>
</reference>
<evidence type="ECO:0000313" key="11">
    <source>
        <dbReference type="Proteomes" id="UP000594034"/>
    </source>
</evidence>
<comment type="function">
    <text evidence="8">Has flap endonuclease activity. During DNA replication, flap endonucleases cleave the 5'-overhanging flap structure that is generated by displacement synthesis when DNA polymerase encounters the 5'-end of a downstream Okazaki fragment.</text>
</comment>
<comment type="similarity">
    <text evidence="8">Belongs to the Xni family.</text>
</comment>
<keyword evidence="4 8" id="KW-0378">Hydrolase</keyword>
<evidence type="ECO:0000256" key="5">
    <source>
        <dbReference type="ARBA" id="ARBA00022842"/>
    </source>
</evidence>
<dbReference type="InterPro" id="IPR036279">
    <property type="entry name" value="5-3_exonuclease_C_sf"/>
</dbReference>
<dbReference type="EMBL" id="CP040449">
    <property type="protein sequence ID" value="QFI55397.1"/>
    <property type="molecule type" value="Genomic_DNA"/>
</dbReference>
<dbReference type="GO" id="GO:0003677">
    <property type="term" value="F:DNA binding"/>
    <property type="evidence" value="ECO:0007669"/>
    <property type="project" value="UniProtKB-UniRule"/>
</dbReference>
<feature type="binding site" evidence="8">
    <location>
        <position position="178"/>
    </location>
    <ligand>
        <name>K(+)</name>
        <dbReference type="ChEBI" id="CHEBI:29103"/>
    </ligand>
</feature>